<dbReference type="CDD" id="cd02440">
    <property type="entry name" value="AdoMet_MTases"/>
    <property type="match status" value="1"/>
</dbReference>
<dbReference type="GO" id="GO:0008168">
    <property type="term" value="F:methyltransferase activity"/>
    <property type="evidence" value="ECO:0007669"/>
    <property type="project" value="UniProtKB-KW"/>
</dbReference>
<organism evidence="3 4">
    <name type="scientific">Pseudomassariella vexata</name>
    <dbReference type="NCBI Taxonomy" id="1141098"/>
    <lineage>
        <taxon>Eukaryota</taxon>
        <taxon>Fungi</taxon>
        <taxon>Dikarya</taxon>
        <taxon>Ascomycota</taxon>
        <taxon>Pezizomycotina</taxon>
        <taxon>Sordariomycetes</taxon>
        <taxon>Xylariomycetidae</taxon>
        <taxon>Amphisphaeriales</taxon>
        <taxon>Pseudomassariaceae</taxon>
        <taxon>Pseudomassariella</taxon>
    </lineage>
</organism>
<dbReference type="Gene3D" id="3.40.50.150">
    <property type="entry name" value="Vaccinia Virus protein VP39"/>
    <property type="match status" value="1"/>
</dbReference>
<dbReference type="RefSeq" id="XP_040710146.1">
    <property type="nucleotide sequence ID" value="XM_040857383.1"/>
</dbReference>
<dbReference type="Pfam" id="PF13649">
    <property type="entry name" value="Methyltransf_25"/>
    <property type="match status" value="1"/>
</dbReference>
<dbReference type="Proteomes" id="UP000193689">
    <property type="component" value="Unassembled WGS sequence"/>
</dbReference>
<dbReference type="GeneID" id="63773595"/>
<evidence type="ECO:0000313" key="3">
    <source>
        <dbReference type="EMBL" id="ORY56567.1"/>
    </source>
</evidence>
<dbReference type="InterPro" id="IPR029063">
    <property type="entry name" value="SAM-dependent_MTases_sf"/>
</dbReference>
<protein>
    <submittedName>
        <fullName evidence="3">S-adenosyl-L-methionine-dependent methyltransferase</fullName>
    </submittedName>
</protein>
<evidence type="ECO:0000259" key="2">
    <source>
        <dbReference type="Pfam" id="PF13649"/>
    </source>
</evidence>
<proteinExistence type="inferred from homology"/>
<keyword evidence="4" id="KW-1185">Reference proteome</keyword>
<gene>
    <name evidence="3" type="ORF">BCR38DRAFT_379134</name>
</gene>
<keyword evidence="3" id="KW-0808">Transferase</keyword>
<keyword evidence="3" id="KW-0489">Methyltransferase</keyword>
<dbReference type="AlphaFoldDB" id="A0A1Y2DBJ4"/>
<dbReference type="EMBL" id="MCFJ01000022">
    <property type="protein sequence ID" value="ORY56567.1"/>
    <property type="molecule type" value="Genomic_DNA"/>
</dbReference>
<dbReference type="PANTHER" id="PTHR43591">
    <property type="entry name" value="METHYLTRANSFERASE"/>
    <property type="match status" value="1"/>
</dbReference>
<dbReference type="InterPro" id="IPR041698">
    <property type="entry name" value="Methyltransf_25"/>
</dbReference>
<evidence type="ECO:0000313" key="4">
    <source>
        <dbReference type="Proteomes" id="UP000193689"/>
    </source>
</evidence>
<reference evidence="3 4" key="1">
    <citation type="submission" date="2016-07" db="EMBL/GenBank/DDBJ databases">
        <title>Pervasive Adenine N6-methylation of Active Genes in Fungi.</title>
        <authorList>
            <consortium name="DOE Joint Genome Institute"/>
            <person name="Mondo S.J."/>
            <person name="Dannebaum R.O."/>
            <person name="Kuo R.C."/>
            <person name="Labutti K."/>
            <person name="Haridas S."/>
            <person name="Kuo A."/>
            <person name="Salamov A."/>
            <person name="Ahrendt S.R."/>
            <person name="Lipzen A."/>
            <person name="Sullivan W."/>
            <person name="Andreopoulos W.B."/>
            <person name="Clum A."/>
            <person name="Lindquist E."/>
            <person name="Daum C."/>
            <person name="Ramamoorthy G.K."/>
            <person name="Gryganskyi A."/>
            <person name="Culley D."/>
            <person name="Magnuson J.K."/>
            <person name="James T.Y."/>
            <person name="O'Malley M.A."/>
            <person name="Stajich J.E."/>
            <person name="Spatafora J.W."/>
            <person name="Visel A."/>
            <person name="Grigoriev I.V."/>
        </authorList>
    </citation>
    <scope>NUCLEOTIDE SEQUENCE [LARGE SCALE GENOMIC DNA]</scope>
    <source>
        <strain evidence="3 4">CBS 129021</strain>
    </source>
</reference>
<dbReference type="GO" id="GO:0032259">
    <property type="term" value="P:methylation"/>
    <property type="evidence" value="ECO:0007669"/>
    <property type="project" value="UniProtKB-KW"/>
</dbReference>
<dbReference type="OrthoDB" id="2013972at2759"/>
<comment type="caution">
    <text evidence="3">The sequence shown here is derived from an EMBL/GenBank/DDBJ whole genome shotgun (WGS) entry which is preliminary data.</text>
</comment>
<name>A0A1Y2DBJ4_9PEZI</name>
<dbReference type="SUPFAM" id="SSF53335">
    <property type="entry name" value="S-adenosyl-L-methionine-dependent methyltransferases"/>
    <property type="match status" value="1"/>
</dbReference>
<accession>A0A1Y2DBJ4</accession>
<dbReference type="PANTHER" id="PTHR43591:SF50">
    <property type="entry name" value="METHYLTRANSFERASE DOMAIN-CONTAINING PROTEIN-RELATED"/>
    <property type="match status" value="1"/>
</dbReference>
<dbReference type="InParanoid" id="A0A1Y2DBJ4"/>
<feature type="domain" description="Methyltransferase" evidence="2">
    <location>
        <begin position="47"/>
        <end position="147"/>
    </location>
</feature>
<comment type="similarity">
    <text evidence="1">Belongs to the methyltransferase superfamily. LaeA methyltransferase family.</text>
</comment>
<evidence type="ECO:0000256" key="1">
    <source>
        <dbReference type="ARBA" id="ARBA00038158"/>
    </source>
</evidence>
<sequence length="335" mass="37386">MDSTLVYPLPVDVEETDRQSLWTLLLLEIYGTPILSYELARKPPRRILEVGCDTGFWSIMCHKHFQSKGIKVSFVGIDIKPPSPPDASYAELDMDWQYIQQDMREAPWLLESGSFDLIMAKDMALVFTDIQYGVVMGEYLRLLRPGGTLEVWERDLSVRALKPQASGTTTSTNDMTSLGVYPVDVSTRLGPAMNPYLVEYNVWLTKALAKFGLTPVPCAVIGPALGGFLTPEAEALEGMISKRLAIPLSEIKWECQKGELRVLSPHQMAVRDTALECLVGLIDAFEPLLKPASNKNQDDWDQWFSKARTNLVRDRGANGGECLEIGIWSAQKKAC</sequence>